<evidence type="ECO:0000313" key="2">
    <source>
        <dbReference type="Proteomes" id="UP000195331"/>
    </source>
</evidence>
<organism evidence="1 2">
    <name type="scientific">Mycobacterium dioxanotrophicus</name>
    <dbReference type="NCBI Taxonomy" id="482462"/>
    <lineage>
        <taxon>Bacteria</taxon>
        <taxon>Bacillati</taxon>
        <taxon>Actinomycetota</taxon>
        <taxon>Actinomycetes</taxon>
        <taxon>Mycobacteriales</taxon>
        <taxon>Mycobacteriaceae</taxon>
        <taxon>Mycobacterium</taxon>
    </lineage>
</organism>
<accession>A0A1Y0BZZ8</accession>
<protein>
    <submittedName>
        <fullName evidence="1">Uncharacterized protein</fullName>
    </submittedName>
</protein>
<reference evidence="1 2" key="1">
    <citation type="submission" date="2017-04" db="EMBL/GenBank/DDBJ databases">
        <title>Whole Genome Sequence of 1,4-Dioxane Degrading Bacterium Mycobacterium dioxanotrophicus PH-06.</title>
        <authorList>
            <person name="He Y."/>
        </authorList>
    </citation>
    <scope>NUCLEOTIDE SEQUENCE [LARGE SCALE GENOMIC DNA]</scope>
    <source>
        <strain evidence="1 2">PH-06</strain>
    </source>
</reference>
<gene>
    <name evidence="1" type="ORF">BTO20_07665</name>
</gene>
<keyword evidence="2" id="KW-1185">Reference proteome</keyword>
<proteinExistence type="predicted"/>
<dbReference type="Proteomes" id="UP000195331">
    <property type="component" value="Chromosome"/>
</dbReference>
<dbReference type="EMBL" id="CP020809">
    <property type="protein sequence ID" value="ART68472.1"/>
    <property type="molecule type" value="Genomic_DNA"/>
</dbReference>
<sequence>MAAANQATGGEAAKEIIPAISDPASAVVRTGKQLSTSITKTQKSLTHAQERVTKVTDKLKTGDVGGAVKQVGENVKNRVERVNKDVNNGLNKLKGKDSSS</sequence>
<dbReference type="KEGG" id="mdx:BTO20_07665"/>
<name>A0A1Y0BZZ8_9MYCO</name>
<evidence type="ECO:0000313" key="1">
    <source>
        <dbReference type="EMBL" id="ART68472.1"/>
    </source>
</evidence>
<dbReference type="RefSeq" id="WP_087074729.1">
    <property type="nucleotide sequence ID" value="NZ_CP020809.1"/>
</dbReference>
<dbReference type="AlphaFoldDB" id="A0A1Y0BZZ8"/>